<keyword evidence="1" id="KW-0472">Membrane</keyword>
<gene>
    <name evidence="2" type="ORF">HMPREF1991_00248</name>
</gene>
<dbReference type="EMBL" id="JNGW01000013">
    <property type="protein sequence ID" value="KDR53641.1"/>
    <property type="molecule type" value="Genomic_DNA"/>
</dbReference>
<keyword evidence="1" id="KW-0812">Transmembrane</keyword>
<evidence type="ECO:0000313" key="2">
    <source>
        <dbReference type="EMBL" id="KDR53641.1"/>
    </source>
</evidence>
<keyword evidence="3" id="KW-1185">Reference proteome</keyword>
<evidence type="ECO:0000313" key="3">
    <source>
        <dbReference type="Proteomes" id="UP000027442"/>
    </source>
</evidence>
<sequence length="51" mass="5976">MLLSTNTYPYPALFTTKLLSTVSYIAFFTPILGYNNFFSYLCALYKQRHIK</sequence>
<evidence type="ECO:0000256" key="1">
    <source>
        <dbReference type="SAM" id="Phobius"/>
    </source>
</evidence>
<proteinExistence type="predicted"/>
<keyword evidence="1" id="KW-1133">Transmembrane helix</keyword>
<reference evidence="2 3" key="1">
    <citation type="submission" date="2013-08" db="EMBL/GenBank/DDBJ databases">
        <authorList>
            <person name="Weinstock G."/>
            <person name="Sodergren E."/>
            <person name="Wylie T."/>
            <person name="Fulton L."/>
            <person name="Fulton R."/>
            <person name="Fronick C."/>
            <person name="O'Laughlin M."/>
            <person name="Godfrey J."/>
            <person name="Miner T."/>
            <person name="Herter B."/>
            <person name="Appelbaum E."/>
            <person name="Cordes M."/>
            <person name="Lek S."/>
            <person name="Wollam A."/>
            <person name="Pepin K.H."/>
            <person name="Palsikar V.B."/>
            <person name="Mitreva M."/>
            <person name="Wilson R.K."/>
        </authorList>
    </citation>
    <scope>NUCLEOTIDE SEQUENCE [LARGE SCALE GENOMIC DNA]</scope>
    <source>
        <strain evidence="2 3">ATCC 15930</strain>
    </source>
</reference>
<feature type="transmembrane region" description="Helical" evidence="1">
    <location>
        <begin position="24"/>
        <end position="45"/>
    </location>
</feature>
<organism evidence="2 3">
    <name type="scientific">Hoylesella loescheii DSM 19665 = JCM 12249 = ATCC 15930</name>
    <dbReference type="NCBI Taxonomy" id="1122985"/>
    <lineage>
        <taxon>Bacteria</taxon>
        <taxon>Pseudomonadati</taxon>
        <taxon>Bacteroidota</taxon>
        <taxon>Bacteroidia</taxon>
        <taxon>Bacteroidales</taxon>
        <taxon>Prevotellaceae</taxon>
        <taxon>Hoylesella</taxon>
    </lineage>
</organism>
<protein>
    <submittedName>
        <fullName evidence="2">Uncharacterized protein</fullName>
    </submittedName>
</protein>
<comment type="caution">
    <text evidence="2">The sequence shown here is derived from an EMBL/GenBank/DDBJ whole genome shotgun (WGS) entry which is preliminary data.</text>
</comment>
<dbReference type="PATRIC" id="fig|1122985.7.peg.259"/>
<dbReference type="HOGENOM" id="CLU_3102222_0_0_10"/>
<dbReference type="AlphaFoldDB" id="A0A069QUY0"/>
<accession>A0A069QUY0</accession>
<name>A0A069QUY0_HOYLO</name>
<dbReference type="Proteomes" id="UP000027442">
    <property type="component" value="Unassembled WGS sequence"/>
</dbReference>